<dbReference type="EMBL" id="JAVDXQ010000001">
    <property type="protein sequence ID" value="MDR7295462.1"/>
    <property type="molecule type" value="Genomic_DNA"/>
</dbReference>
<dbReference type="Proteomes" id="UP001180536">
    <property type="component" value="Unassembled WGS sequence"/>
</dbReference>
<gene>
    <name evidence="1" type="ORF">J2X16_000783</name>
</gene>
<keyword evidence="2" id="KW-1185">Reference proteome</keyword>
<dbReference type="RefSeq" id="WP_310341882.1">
    <property type="nucleotide sequence ID" value="NZ_JAVDXQ010000001.1"/>
</dbReference>
<organism evidence="1 2">
    <name type="scientific">Pelomonas aquatica</name>
    <dbReference type="NCBI Taxonomy" id="431058"/>
    <lineage>
        <taxon>Bacteria</taxon>
        <taxon>Pseudomonadati</taxon>
        <taxon>Pseudomonadota</taxon>
        <taxon>Betaproteobacteria</taxon>
        <taxon>Burkholderiales</taxon>
        <taxon>Sphaerotilaceae</taxon>
        <taxon>Roseateles</taxon>
    </lineage>
</organism>
<name>A0ABU1Z4B8_9BURK</name>
<evidence type="ECO:0000313" key="1">
    <source>
        <dbReference type="EMBL" id="MDR7295462.1"/>
    </source>
</evidence>
<sequence length="90" mass="9868">MIGAQLSPEFTARLVDRWQELENAAAAPRFKVPTTLSAALRLAAEQAEQIVQQQAQLAIQAPQVEALHRIALTDSDDCMCLRRRPSSAAL</sequence>
<comment type="caution">
    <text evidence="1">The sequence shown here is derived from an EMBL/GenBank/DDBJ whole genome shotgun (WGS) entry which is preliminary data.</text>
</comment>
<accession>A0ABU1Z4B8</accession>
<proteinExistence type="predicted"/>
<protein>
    <submittedName>
        <fullName evidence="1">Phage regulator Rha-like protein</fullName>
    </submittedName>
</protein>
<evidence type="ECO:0000313" key="2">
    <source>
        <dbReference type="Proteomes" id="UP001180536"/>
    </source>
</evidence>
<reference evidence="1 2" key="1">
    <citation type="submission" date="2023-07" db="EMBL/GenBank/DDBJ databases">
        <title>Sorghum-associated microbial communities from plants grown in Nebraska, USA.</title>
        <authorList>
            <person name="Schachtman D."/>
        </authorList>
    </citation>
    <scope>NUCLEOTIDE SEQUENCE [LARGE SCALE GENOMIC DNA]</scope>
    <source>
        <strain evidence="1 2">BE310</strain>
    </source>
</reference>